<dbReference type="PANTHER" id="PTHR46288:SF80">
    <property type="entry name" value="CYSTEINE_HISTIDINE-RICH C1 DOMAIN FAMILY PROTEIN"/>
    <property type="match status" value="1"/>
</dbReference>
<dbReference type="OrthoDB" id="1877533at2759"/>
<organism evidence="4 5">
    <name type="scientific">Turnera subulata</name>
    <dbReference type="NCBI Taxonomy" id="218843"/>
    <lineage>
        <taxon>Eukaryota</taxon>
        <taxon>Viridiplantae</taxon>
        <taxon>Streptophyta</taxon>
        <taxon>Embryophyta</taxon>
        <taxon>Tracheophyta</taxon>
        <taxon>Spermatophyta</taxon>
        <taxon>Magnoliopsida</taxon>
        <taxon>eudicotyledons</taxon>
        <taxon>Gunneridae</taxon>
        <taxon>Pentapetalae</taxon>
        <taxon>rosids</taxon>
        <taxon>fabids</taxon>
        <taxon>Malpighiales</taxon>
        <taxon>Passifloraceae</taxon>
        <taxon>Turnera</taxon>
    </lineage>
</organism>
<feature type="domain" description="DC1" evidence="3">
    <location>
        <begin position="66"/>
        <end position="114"/>
    </location>
</feature>
<dbReference type="EMBL" id="JAKUCV010003520">
    <property type="protein sequence ID" value="KAJ4838569.1"/>
    <property type="molecule type" value="Genomic_DNA"/>
</dbReference>
<feature type="domain" description="DC1" evidence="3">
    <location>
        <begin position="9"/>
        <end position="57"/>
    </location>
</feature>
<dbReference type="Proteomes" id="UP001141552">
    <property type="component" value="Unassembled WGS sequence"/>
</dbReference>
<feature type="compositionally biased region" description="Low complexity" evidence="2">
    <location>
        <begin position="294"/>
        <end position="318"/>
    </location>
</feature>
<feature type="region of interest" description="Disordered" evidence="2">
    <location>
        <begin position="291"/>
        <end position="318"/>
    </location>
</feature>
<dbReference type="CDD" id="cd00029">
    <property type="entry name" value="C1"/>
    <property type="match status" value="1"/>
</dbReference>
<evidence type="ECO:0000313" key="5">
    <source>
        <dbReference type="Proteomes" id="UP001141552"/>
    </source>
</evidence>
<name>A0A9Q0FXJ8_9ROSI</name>
<dbReference type="InterPro" id="IPR046349">
    <property type="entry name" value="C1-like_sf"/>
</dbReference>
<dbReference type="SUPFAM" id="SSF57889">
    <property type="entry name" value="Cysteine-rich domain"/>
    <property type="match status" value="1"/>
</dbReference>
<comment type="caution">
    <text evidence="4">The sequence shown here is derived from an EMBL/GenBank/DDBJ whole genome shotgun (WGS) entry which is preliminary data.</text>
</comment>
<reference evidence="4" key="2">
    <citation type="journal article" date="2023" name="Plants (Basel)">
        <title>Annotation of the Turnera subulata (Passifloraceae) Draft Genome Reveals the S-Locus Evolved after the Divergence of Turneroideae from Passifloroideae in a Stepwise Manner.</title>
        <authorList>
            <person name="Henning P.M."/>
            <person name="Roalson E.H."/>
            <person name="Mir W."/>
            <person name="McCubbin A.G."/>
            <person name="Shore J.S."/>
        </authorList>
    </citation>
    <scope>NUCLEOTIDE SEQUENCE</scope>
    <source>
        <strain evidence="4">F60SS</strain>
    </source>
</reference>
<dbReference type="Pfam" id="PF03107">
    <property type="entry name" value="C1_2"/>
    <property type="match status" value="2"/>
</dbReference>
<evidence type="ECO:0000256" key="2">
    <source>
        <dbReference type="SAM" id="MobiDB-lite"/>
    </source>
</evidence>
<proteinExistence type="predicted"/>
<dbReference type="PANTHER" id="PTHR46288">
    <property type="entry name" value="PHORBOL-ESTER/DAG-TYPE DOMAIN-CONTAINING PROTEIN"/>
    <property type="match status" value="1"/>
</dbReference>
<evidence type="ECO:0000256" key="1">
    <source>
        <dbReference type="ARBA" id="ARBA00022737"/>
    </source>
</evidence>
<reference evidence="4" key="1">
    <citation type="submission" date="2022-02" db="EMBL/GenBank/DDBJ databases">
        <authorList>
            <person name="Henning P.M."/>
            <person name="McCubbin A.G."/>
            <person name="Shore J.S."/>
        </authorList>
    </citation>
    <scope>NUCLEOTIDE SEQUENCE</scope>
    <source>
        <strain evidence="4">F60SS</strain>
        <tissue evidence="4">Leaves</tissue>
    </source>
</reference>
<keyword evidence="5" id="KW-1185">Reference proteome</keyword>
<dbReference type="InterPro" id="IPR004146">
    <property type="entry name" value="DC1"/>
</dbReference>
<sequence length="336" mass="35899">MPSLITHPAHPMHTLTLLPKPAYPSGSFRCDGCGGYQSHGFNYHCNYCDFDVHITCATKPLSLAHQSHPHQLSLVFQSPYHSKGFSCDICRRIGSNHWLYRCGPCGFDVHLECATATTGSVPVTSGQYQPQLQHHYSLPGPNQYHQPGGMNHVILQHSQSLPVQQPTIFQQPSATAAAARNIIYQQQPTAGPVPGSYYQQQPTAGPVQGSYYQQQPIGAARTSYQQQQPGVGPMQANYQPQTGVPIQAGYNYNPQQMQGNGAGNNTLVDTLVQGFVDGAGQQAGQMFVQGIMGGDANNSDGSGNDANGNGDSSSSDVISIGSSILSGMFGDSNSDN</sequence>
<dbReference type="AlphaFoldDB" id="A0A9Q0FXJ8"/>
<evidence type="ECO:0000259" key="3">
    <source>
        <dbReference type="Pfam" id="PF03107"/>
    </source>
</evidence>
<keyword evidence="1" id="KW-0677">Repeat</keyword>
<gene>
    <name evidence="4" type="ORF">Tsubulata_040248</name>
</gene>
<protein>
    <recommendedName>
        <fullName evidence="3">DC1 domain-containing protein</fullName>
    </recommendedName>
</protein>
<evidence type="ECO:0000313" key="4">
    <source>
        <dbReference type="EMBL" id="KAJ4838569.1"/>
    </source>
</evidence>
<accession>A0A9Q0FXJ8</accession>